<name>A0A849BKM8_9ACTN</name>
<comment type="caution">
    <text evidence="1">The sequence shown here is derived from an EMBL/GenBank/DDBJ whole genome shotgun (WGS) entry which is preliminary data.</text>
</comment>
<organism evidence="1 2">
    <name type="scientific">Pseudokineococcus marinus</name>
    <dbReference type="NCBI Taxonomy" id="351215"/>
    <lineage>
        <taxon>Bacteria</taxon>
        <taxon>Bacillati</taxon>
        <taxon>Actinomycetota</taxon>
        <taxon>Actinomycetes</taxon>
        <taxon>Kineosporiales</taxon>
        <taxon>Kineosporiaceae</taxon>
        <taxon>Pseudokineococcus</taxon>
    </lineage>
</organism>
<dbReference type="RefSeq" id="WP_171201516.1">
    <property type="nucleotide sequence ID" value="NZ_BAAANP010000006.1"/>
</dbReference>
<dbReference type="AlphaFoldDB" id="A0A849BKM8"/>
<dbReference type="Proteomes" id="UP000555552">
    <property type="component" value="Unassembled WGS sequence"/>
</dbReference>
<accession>A0A849BKM8</accession>
<gene>
    <name evidence="1" type="ORF">HLB09_00810</name>
</gene>
<sequence length="310" mass="32962">MPTTVTSVTDGGRTTVADLVGAPLAIPARIIEMLQGTSVIPALLRDAGANTNGLVSFEESTPLFLGDDVATVAEFGEIPVAAGQRGLPRISIGLKDALGIRVSLEMRDENKLDQVNTQVRQLVNTMLRAEVRALRATLLNPAIPTVPAAAAWDTPTARIRHDIFAAQEIVASAKPDTGQDDDTFAFEADTVVMHGGLKPALMDNDEFLAIYKDGLAEENPAYTGTLPRTIAGMTGLTSRFWPRDRVLVTEAGTVGFWSDTRPLGVTPLYGEGGGPNGGPTESWRCDATRKRVLGVDQPKAACWITGVRSA</sequence>
<evidence type="ECO:0000313" key="2">
    <source>
        <dbReference type="Proteomes" id="UP000555552"/>
    </source>
</evidence>
<keyword evidence="2" id="KW-1185">Reference proteome</keyword>
<proteinExistence type="predicted"/>
<reference evidence="1 2" key="1">
    <citation type="submission" date="2020-05" db="EMBL/GenBank/DDBJ databases">
        <title>MicrobeNet Type strains.</title>
        <authorList>
            <person name="Nicholson A.C."/>
        </authorList>
    </citation>
    <scope>NUCLEOTIDE SEQUENCE [LARGE SCALE GENOMIC DNA]</scope>
    <source>
        <strain evidence="1 2">JCM 14547</strain>
    </source>
</reference>
<dbReference type="EMBL" id="JABEMA010000004">
    <property type="protein sequence ID" value="NNH21647.1"/>
    <property type="molecule type" value="Genomic_DNA"/>
</dbReference>
<evidence type="ECO:0000313" key="1">
    <source>
        <dbReference type="EMBL" id="NNH21647.1"/>
    </source>
</evidence>
<protein>
    <recommendedName>
        <fullName evidence="3">Phage major capsid protein E</fullName>
    </recommendedName>
</protein>
<evidence type="ECO:0008006" key="3">
    <source>
        <dbReference type="Google" id="ProtNLM"/>
    </source>
</evidence>